<evidence type="ECO:0000313" key="2">
    <source>
        <dbReference type="Proteomes" id="UP000095358"/>
    </source>
</evidence>
<dbReference type="VEuPathDB" id="FungiDB:AWRI3580_g2479"/>
<protein>
    <submittedName>
        <fullName evidence="1">Uncharacterized protein</fullName>
    </submittedName>
</protein>
<dbReference type="OrthoDB" id="3973365at2759"/>
<reference evidence="2" key="1">
    <citation type="journal article" date="2016" name="Genome Announc.">
        <title>Genome sequences of three species of Hanseniaspora isolated from spontaneous wine fermentations.</title>
        <authorList>
            <person name="Sternes P.R."/>
            <person name="Lee D."/>
            <person name="Kutyna D.R."/>
            <person name="Borneman A.R."/>
        </authorList>
    </citation>
    <scope>NUCLEOTIDE SEQUENCE [LARGE SCALE GENOMIC DNA]</scope>
    <source>
        <strain evidence="2">AWRI3580</strain>
    </source>
</reference>
<evidence type="ECO:0000313" key="1">
    <source>
        <dbReference type="EMBL" id="OEJ87145.1"/>
    </source>
</evidence>
<keyword evidence="2" id="KW-1185">Reference proteome</keyword>
<name>A0A1E5RJT4_HANUV</name>
<gene>
    <name evidence="1" type="ORF">AWRI3580_g2479</name>
</gene>
<accession>A0A1E5RJT4</accession>
<proteinExistence type="predicted"/>
<dbReference type="EMBL" id="LPNN01000005">
    <property type="protein sequence ID" value="OEJ87145.1"/>
    <property type="molecule type" value="Genomic_DNA"/>
</dbReference>
<feature type="unsure residue" description="E or Q" evidence="1">
    <location>
        <position position="193"/>
    </location>
</feature>
<dbReference type="AlphaFoldDB" id="A0A1E5RJT4"/>
<dbReference type="Proteomes" id="UP000095358">
    <property type="component" value="Unassembled WGS sequence"/>
</dbReference>
<organism evidence="1 2">
    <name type="scientific">Hanseniaspora uvarum</name>
    <name type="common">Yeast</name>
    <name type="synonym">Kloeckera apiculata</name>
    <dbReference type="NCBI Taxonomy" id="29833"/>
    <lineage>
        <taxon>Eukaryota</taxon>
        <taxon>Fungi</taxon>
        <taxon>Dikarya</taxon>
        <taxon>Ascomycota</taxon>
        <taxon>Saccharomycotina</taxon>
        <taxon>Saccharomycetes</taxon>
        <taxon>Saccharomycodales</taxon>
        <taxon>Saccharomycodaceae</taxon>
        <taxon>Hanseniaspora</taxon>
    </lineage>
</organism>
<sequence>MPYSKKVKNAKCQSKKLPSHMIRYTNVWSFKSNDEAKFQRFSNTIKAVLDSKHLLSKLKATDIYDDYQFWKSVSKYLKAEYSISKKPGLLKKFFKNFYLKETSCEFFESQDELESLNVRCIATYKFDKNQMILLNSTGEKILPIPIQNKIVEKEKRPESSMHGDNTQEVLNKLPTEGTYYNESPDLEKLNASEYFKSSAYSLFSAETEHLVCVLENIKPTIHPSKFYSIDSYDQPYNKVPTLADVDYALPDWVFEPNSHRNQYTHFHRCVAFQSQLELFYRMTSMNSSGNSNGKS</sequence>
<comment type="caution">
    <text evidence="1">The sequence shown here is derived from an EMBL/GenBank/DDBJ whole genome shotgun (WGS) entry which is preliminary data.</text>
</comment>